<evidence type="ECO:0000313" key="11">
    <source>
        <dbReference type="Proteomes" id="UP000660339"/>
    </source>
</evidence>
<feature type="transmembrane region" description="Helical" evidence="8">
    <location>
        <begin position="77"/>
        <end position="97"/>
    </location>
</feature>
<proteinExistence type="predicted"/>
<dbReference type="InterPro" id="IPR013099">
    <property type="entry name" value="K_chnl_dom"/>
</dbReference>
<dbReference type="Proteomes" id="UP000660339">
    <property type="component" value="Unassembled WGS sequence"/>
</dbReference>
<dbReference type="SUPFAM" id="SSF81324">
    <property type="entry name" value="Voltage-gated potassium channels"/>
    <property type="match status" value="1"/>
</dbReference>
<evidence type="ECO:0000256" key="2">
    <source>
        <dbReference type="ARBA" id="ARBA00022448"/>
    </source>
</evidence>
<keyword evidence="7" id="KW-0407">Ion channel</keyword>
<dbReference type="PANTHER" id="PTHR11537:SF254">
    <property type="entry name" value="POTASSIUM VOLTAGE-GATED CHANNEL PROTEIN SHAB"/>
    <property type="match status" value="1"/>
</dbReference>
<evidence type="ECO:0000256" key="3">
    <source>
        <dbReference type="ARBA" id="ARBA00022692"/>
    </source>
</evidence>
<dbReference type="Gene3D" id="1.10.287.70">
    <property type="match status" value="1"/>
</dbReference>
<comment type="subcellular location">
    <subcellularLocation>
        <location evidence="1">Membrane</location>
        <topology evidence="1">Multi-pass membrane protein</topology>
    </subcellularLocation>
</comment>
<evidence type="ECO:0000256" key="1">
    <source>
        <dbReference type="ARBA" id="ARBA00004141"/>
    </source>
</evidence>
<dbReference type="EMBL" id="BONJ01000026">
    <property type="protein sequence ID" value="GIG16461.1"/>
    <property type="molecule type" value="Genomic_DNA"/>
</dbReference>
<name>A0A8J3LJP5_9ACTN</name>
<evidence type="ECO:0000259" key="9">
    <source>
        <dbReference type="Pfam" id="PF07885"/>
    </source>
</evidence>
<dbReference type="AlphaFoldDB" id="A0A8J3LJP5"/>
<dbReference type="Pfam" id="PF07885">
    <property type="entry name" value="Ion_trans_2"/>
    <property type="match status" value="1"/>
</dbReference>
<comment type="caution">
    <text evidence="10">The sequence shown here is derived from an EMBL/GenBank/DDBJ whole genome shotgun (WGS) entry which is preliminary data.</text>
</comment>
<keyword evidence="3 8" id="KW-0812">Transmembrane</keyword>
<organism evidence="10 11">
    <name type="scientific">Catellatospora methionotrophica</name>
    <dbReference type="NCBI Taxonomy" id="121620"/>
    <lineage>
        <taxon>Bacteria</taxon>
        <taxon>Bacillati</taxon>
        <taxon>Actinomycetota</taxon>
        <taxon>Actinomycetes</taxon>
        <taxon>Micromonosporales</taxon>
        <taxon>Micromonosporaceae</taxon>
        <taxon>Catellatospora</taxon>
    </lineage>
</organism>
<evidence type="ECO:0000313" key="10">
    <source>
        <dbReference type="EMBL" id="GIG16461.1"/>
    </source>
</evidence>
<gene>
    <name evidence="10" type="ORF">Cme02nite_47930</name>
</gene>
<evidence type="ECO:0000256" key="6">
    <source>
        <dbReference type="ARBA" id="ARBA00023136"/>
    </source>
</evidence>
<keyword evidence="4 8" id="KW-1133">Transmembrane helix</keyword>
<feature type="domain" description="Potassium channel" evidence="9">
    <location>
        <begin position="87"/>
        <end position="161"/>
    </location>
</feature>
<dbReference type="PANTHER" id="PTHR11537">
    <property type="entry name" value="VOLTAGE-GATED POTASSIUM CHANNEL"/>
    <property type="match status" value="1"/>
</dbReference>
<dbReference type="InterPro" id="IPR028325">
    <property type="entry name" value="VG_K_chnl"/>
</dbReference>
<evidence type="ECO:0000256" key="8">
    <source>
        <dbReference type="SAM" id="Phobius"/>
    </source>
</evidence>
<evidence type="ECO:0000256" key="7">
    <source>
        <dbReference type="ARBA" id="ARBA00023303"/>
    </source>
</evidence>
<reference evidence="10" key="1">
    <citation type="submission" date="2021-01" db="EMBL/GenBank/DDBJ databases">
        <title>Whole genome shotgun sequence of Catellatospora methionotrophica NBRC 14553.</title>
        <authorList>
            <person name="Komaki H."/>
            <person name="Tamura T."/>
        </authorList>
    </citation>
    <scope>NUCLEOTIDE SEQUENCE</scope>
    <source>
        <strain evidence="10">NBRC 14553</strain>
    </source>
</reference>
<evidence type="ECO:0000256" key="4">
    <source>
        <dbReference type="ARBA" id="ARBA00022989"/>
    </source>
</evidence>
<dbReference type="GO" id="GO:0008076">
    <property type="term" value="C:voltage-gated potassium channel complex"/>
    <property type="evidence" value="ECO:0007669"/>
    <property type="project" value="InterPro"/>
</dbReference>
<sequence length="225" mass="23888">MVSWLVFAVDFFVHERLLVNFMGTRVGKFDLTIVVLTAPWFLVAGAHAGGFVVILRLARLSRLLIATKGVRRLFARLGRVAIVAASVLFVGGTMAYFAEHPTNPEFATFGDAIWWATVTLTTVGYGDIVPITTAGRVDATAIMFMGVALLGLLAGSLANFFGLQSGEPTPQQPATTDDAVLAELAQLRAEVKVLTDLRVQLAALTRHLTDGTGGGDTSRAPSGDA</sequence>
<feature type="transmembrane region" description="Helical" evidence="8">
    <location>
        <begin position="112"/>
        <end position="129"/>
    </location>
</feature>
<protein>
    <recommendedName>
        <fullName evidence="9">Potassium channel domain-containing protein</fullName>
    </recommendedName>
</protein>
<dbReference type="GO" id="GO:0001508">
    <property type="term" value="P:action potential"/>
    <property type="evidence" value="ECO:0007669"/>
    <property type="project" value="TreeGrafter"/>
</dbReference>
<feature type="transmembrane region" description="Helical" evidence="8">
    <location>
        <begin position="31"/>
        <end position="57"/>
    </location>
</feature>
<feature type="transmembrane region" description="Helical" evidence="8">
    <location>
        <begin position="141"/>
        <end position="163"/>
    </location>
</feature>
<dbReference type="PRINTS" id="PR00169">
    <property type="entry name" value="KCHANNEL"/>
</dbReference>
<keyword evidence="11" id="KW-1185">Reference proteome</keyword>
<dbReference type="GO" id="GO:0005249">
    <property type="term" value="F:voltage-gated potassium channel activity"/>
    <property type="evidence" value="ECO:0007669"/>
    <property type="project" value="InterPro"/>
</dbReference>
<keyword evidence="2" id="KW-0813">Transport</keyword>
<dbReference type="RefSeq" id="WP_166385652.1">
    <property type="nucleotide sequence ID" value="NZ_BAAATT010000003.1"/>
</dbReference>
<keyword evidence="6 8" id="KW-0472">Membrane</keyword>
<accession>A0A8J3LJP5</accession>
<evidence type="ECO:0000256" key="5">
    <source>
        <dbReference type="ARBA" id="ARBA00023065"/>
    </source>
</evidence>
<keyword evidence="5" id="KW-0406">Ion transport</keyword>